<evidence type="ECO:0000313" key="1">
    <source>
        <dbReference type="EMBL" id="QES57756.1"/>
    </source>
</evidence>
<accession>A0A5P2DRP6</accession>
<dbReference type="AlphaFoldDB" id="A0A5P2DRP6"/>
<name>A0A5P2DRP6_STRVZ</name>
<dbReference type="Proteomes" id="UP000324101">
    <property type="component" value="Chromosome"/>
</dbReference>
<reference evidence="1 2" key="1">
    <citation type="submission" date="2018-05" db="EMBL/GenBank/DDBJ databases">
        <title>Streptomyces venezuelae.</title>
        <authorList>
            <person name="Kim W."/>
            <person name="Lee N."/>
            <person name="Cho B.-K."/>
        </authorList>
    </citation>
    <scope>NUCLEOTIDE SEQUENCE [LARGE SCALE GENOMIC DNA]</scope>
    <source>
        <strain evidence="1 2">ATCC 21018</strain>
    </source>
</reference>
<dbReference type="GO" id="GO:0004674">
    <property type="term" value="F:protein serine/threonine kinase activity"/>
    <property type="evidence" value="ECO:0007669"/>
    <property type="project" value="UniProtKB-KW"/>
</dbReference>
<evidence type="ECO:0000313" key="2">
    <source>
        <dbReference type="Proteomes" id="UP000324101"/>
    </source>
</evidence>
<dbReference type="SUPFAM" id="SSF56112">
    <property type="entry name" value="Protein kinase-like (PK-like)"/>
    <property type="match status" value="1"/>
</dbReference>
<dbReference type="RefSeq" id="WP_150260554.1">
    <property type="nucleotide sequence ID" value="NZ_CP029189.1"/>
</dbReference>
<gene>
    <name evidence="1" type="ORF">DEJ51_29280</name>
</gene>
<protein>
    <submittedName>
        <fullName evidence="1">Serine/threonine protein kinase</fullName>
    </submittedName>
</protein>
<dbReference type="OrthoDB" id="334783at2"/>
<keyword evidence="1" id="KW-0723">Serine/threonine-protein kinase</keyword>
<proteinExistence type="predicted"/>
<keyword evidence="1" id="KW-0808">Transferase</keyword>
<organism evidence="1 2">
    <name type="scientific">Streptomyces venezuelae</name>
    <dbReference type="NCBI Taxonomy" id="54571"/>
    <lineage>
        <taxon>Bacteria</taxon>
        <taxon>Bacillati</taxon>
        <taxon>Actinomycetota</taxon>
        <taxon>Actinomycetes</taxon>
        <taxon>Kitasatosporales</taxon>
        <taxon>Streptomycetaceae</taxon>
        <taxon>Streptomyces</taxon>
    </lineage>
</organism>
<dbReference type="Gene3D" id="1.10.510.10">
    <property type="entry name" value="Transferase(Phosphotransferase) domain 1"/>
    <property type="match status" value="1"/>
</dbReference>
<dbReference type="EMBL" id="CP029189">
    <property type="protein sequence ID" value="QES57756.1"/>
    <property type="molecule type" value="Genomic_DNA"/>
</dbReference>
<dbReference type="InterPro" id="IPR011009">
    <property type="entry name" value="Kinase-like_dom_sf"/>
</dbReference>
<keyword evidence="1" id="KW-0418">Kinase</keyword>
<sequence>MTTHPFQDVTHTPELEPLLDRLGTVFRRFDDQDSGCVSYGLLTASGQRWFVKTASTPQGVASLHRAMSVHRAVAHAAIVPLTHSFTTAVSPVLVHPWTDGEVLYHPTRSRHGGRSAPGSPMARFRAQPLVHVIAALDAIVSAHLAVEDAGYVAVDLYDGCMLYDFDRHRMVLCDLDEYRPGPFTLEADRLPGSSRYMAPEEFVRGSLIDIRTTVFNLGRALRILLDAGDQETQWRGTPAQLAVIAEATAVEPADRLPTVRALAEAWHAAGTARTG</sequence>